<dbReference type="EMBL" id="LRQV01000175">
    <property type="protein sequence ID" value="KXK58590.1"/>
    <property type="molecule type" value="Genomic_DNA"/>
</dbReference>
<feature type="compositionally biased region" description="Basic and acidic residues" evidence="1">
    <location>
        <begin position="64"/>
        <end position="75"/>
    </location>
</feature>
<protein>
    <submittedName>
        <fullName evidence="3">Uncharacterized protein</fullName>
    </submittedName>
</protein>
<evidence type="ECO:0000256" key="1">
    <source>
        <dbReference type="SAM" id="MobiDB-lite"/>
    </source>
</evidence>
<keyword evidence="4" id="KW-1185">Reference proteome</keyword>
<reference evidence="3 4" key="1">
    <citation type="submission" date="2016-01" db="EMBL/GenBank/DDBJ databases">
        <title>Whole genome sequence and analysis of Micromonospora rosaria DSM 803, which can produce antibacterial substance rosamicin.</title>
        <authorList>
            <person name="Yang H."/>
            <person name="He X."/>
            <person name="Zhu D."/>
        </authorList>
    </citation>
    <scope>NUCLEOTIDE SEQUENCE [LARGE SCALE GENOMIC DNA]</scope>
    <source>
        <strain evidence="3 4">DSM 803</strain>
    </source>
</reference>
<evidence type="ECO:0000313" key="4">
    <source>
        <dbReference type="Proteomes" id="UP000070620"/>
    </source>
</evidence>
<evidence type="ECO:0000313" key="3">
    <source>
        <dbReference type="EMBL" id="KXK58590.1"/>
    </source>
</evidence>
<evidence type="ECO:0000256" key="2">
    <source>
        <dbReference type="SAM" id="SignalP"/>
    </source>
</evidence>
<dbReference type="Proteomes" id="UP000070620">
    <property type="component" value="Unassembled WGS sequence"/>
</dbReference>
<feature type="signal peptide" evidence="2">
    <location>
        <begin position="1"/>
        <end position="22"/>
    </location>
</feature>
<feature type="chain" id="PRO_5007478127" evidence="2">
    <location>
        <begin position="23"/>
        <end position="81"/>
    </location>
</feature>
<gene>
    <name evidence="3" type="ORF">AWW66_28875</name>
</gene>
<name>A0A136PJJ7_9ACTN</name>
<organism evidence="3 4">
    <name type="scientific">Micromonospora rosaria</name>
    <dbReference type="NCBI Taxonomy" id="47874"/>
    <lineage>
        <taxon>Bacteria</taxon>
        <taxon>Bacillati</taxon>
        <taxon>Actinomycetota</taxon>
        <taxon>Actinomycetes</taxon>
        <taxon>Micromonosporales</taxon>
        <taxon>Micromonosporaceae</taxon>
        <taxon>Micromonospora</taxon>
    </lineage>
</organism>
<feature type="region of interest" description="Disordered" evidence="1">
    <location>
        <begin position="53"/>
        <end position="81"/>
    </location>
</feature>
<comment type="caution">
    <text evidence="3">The sequence shown here is derived from an EMBL/GenBank/DDBJ whole genome shotgun (WGS) entry which is preliminary data.</text>
</comment>
<proteinExistence type="predicted"/>
<keyword evidence="2" id="KW-0732">Signal</keyword>
<dbReference type="AlphaFoldDB" id="A0A136PJJ7"/>
<accession>A0A136PJJ7</accession>
<sequence length="81" mass="8254">MTRRRALTPAASGATLGAAALAVPGPSAVTRTGSAGRADGPIVVHLRDASSSTWEISAGTPRVEVPDRGPADRPRRAAARR</sequence>